<dbReference type="Pfam" id="PF02518">
    <property type="entry name" value="HATPase_c"/>
    <property type="match status" value="1"/>
</dbReference>
<dbReference type="InterPro" id="IPR036097">
    <property type="entry name" value="HisK_dim/P_sf"/>
</dbReference>
<evidence type="ECO:0000313" key="11">
    <source>
        <dbReference type="Proteomes" id="UP000462363"/>
    </source>
</evidence>
<comment type="caution">
    <text evidence="10">The sequence shown here is derived from an EMBL/GenBank/DDBJ whole genome shotgun (WGS) entry which is preliminary data.</text>
</comment>
<gene>
    <name evidence="10" type="ORF">FYJ37_11760</name>
</gene>
<dbReference type="AlphaFoldDB" id="A0A844F7D0"/>
<protein>
    <recommendedName>
        <fullName evidence="3">histidine kinase</fullName>
        <ecNumber evidence="3">2.7.13.3</ecNumber>
    </recommendedName>
</protein>
<dbReference type="InterPro" id="IPR003661">
    <property type="entry name" value="HisK_dim/P_dom"/>
</dbReference>
<feature type="domain" description="Histidine kinase" evidence="9">
    <location>
        <begin position="245"/>
        <end position="465"/>
    </location>
</feature>
<dbReference type="InterPro" id="IPR005467">
    <property type="entry name" value="His_kinase_dom"/>
</dbReference>
<feature type="transmembrane region" description="Helical" evidence="8">
    <location>
        <begin position="12"/>
        <end position="34"/>
    </location>
</feature>
<dbReference type="CDD" id="cd00082">
    <property type="entry name" value="HisKA"/>
    <property type="match status" value="1"/>
</dbReference>
<dbReference type="GO" id="GO:0000155">
    <property type="term" value="F:phosphorelay sensor kinase activity"/>
    <property type="evidence" value="ECO:0007669"/>
    <property type="project" value="InterPro"/>
</dbReference>
<dbReference type="GO" id="GO:0016036">
    <property type="term" value="P:cellular response to phosphate starvation"/>
    <property type="evidence" value="ECO:0007669"/>
    <property type="project" value="TreeGrafter"/>
</dbReference>
<proteinExistence type="predicted"/>
<dbReference type="GO" id="GO:0004721">
    <property type="term" value="F:phosphoprotein phosphatase activity"/>
    <property type="evidence" value="ECO:0007669"/>
    <property type="project" value="TreeGrafter"/>
</dbReference>
<dbReference type="PROSITE" id="PS50109">
    <property type="entry name" value="HIS_KIN"/>
    <property type="match status" value="1"/>
</dbReference>
<dbReference type="SUPFAM" id="SSF47384">
    <property type="entry name" value="Homodimeric domain of signal transducing histidine kinase"/>
    <property type="match status" value="1"/>
</dbReference>
<dbReference type="InterPro" id="IPR004358">
    <property type="entry name" value="Sig_transdc_His_kin-like_C"/>
</dbReference>
<evidence type="ECO:0000256" key="7">
    <source>
        <dbReference type="ARBA" id="ARBA00023012"/>
    </source>
</evidence>
<feature type="transmembrane region" description="Helical" evidence="8">
    <location>
        <begin position="159"/>
        <end position="178"/>
    </location>
</feature>
<dbReference type="Proteomes" id="UP000462363">
    <property type="component" value="Unassembled WGS sequence"/>
</dbReference>
<dbReference type="Gene3D" id="1.10.287.130">
    <property type="match status" value="1"/>
</dbReference>
<comment type="catalytic activity">
    <reaction evidence="1">
        <text>ATP + protein L-histidine = ADP + protein N-phospho-L-histidine.</text>
        <dbReference type="EC" id="2.7.13.3"/>
    </reaction>
</comment>
<dbReference type="SMART" id="SM00388">
    <property type="entry name" value="HisKA"/>
    <property type="match status" value="1"/>
</dbReference>
<keyword evidence="8" id="KW-0812">Transmembrane</keyword>
<accession>A0A844F7D0</accession>
<dbReference type="Pfam" id="PF00512">
    <property type="entry name" value="HisKA"/>
    <property type="match status" value="1"/>
</dbReference>
<dbReference type="EC" id="2.7.13.3" evidence="3"/>
<dbReference type="EMBL" id="VUMB01000024">
    <property type="protein sequence ID" value="MSS41006.1"/>
    <property type="molecule type" value="Genomic_DNA"/>
</dbReference>
<dbReference type="RefSeq" id="WP_154323126.1">
    <property type="nucleotide sequence ID" value="NZ_CAMAAA010000003.1"/>
</dbReference>
<dbReference type="SMART" id="SM00387">
    <property type="entry name" value="HATPase_c"/>
    <property type="match status" value="1"/>
</dbReference>
<keyword evidence="8" id="KW-0472">Membrane</keyword>
<name>A0A844F7D0_CLOSV</name>
<evidence type="ECO:0000256" key="2">
    <source>
        <dbReference type="ARBA" id="ARBA00004370"/>
    </source>
</evidence>
<dbReference type="Gene3D" id="3.30.565.10">
    <property type="entry name" value="Histidine kinase-like ATPase, C-terminal domain"/>
    <property type="match status" value="1"/>
</dbReference>
<keyword evidence="5" id="KW-0808">Transferase</keyword>
<dbReference type="SUPFAM" id="SSF55874">
    <property type="entry name" value="ATPase domain of HSP90 chaperone/DNA topoisomerase II/histidine kinase"/>
    <property type="match status" value="1"/>
</dbReference>
<keyword evidence="4" id="KW-0597">Phosphoprotein</keyword>
<dbReference type="InterPro" id="IPR050351">
    <property type="entry name" value="BphY/WalK/GraS-like"/>
</dbReference>
<reference evidence="10 11" key="1">
    <citation type="submission" date="2019-08" db="EMBL/GenBank/DDBJ databases">
        <title>In-depth cultivation of the pig gut microbiome towards novel bacterial diversity and tailored functional studies.</title>
        <authorList>
            <person name="Wylensek D."/>
            <person name="Hitch T.C.A."/>
            <person name="Clavel T."/>
        </authorList>
    </citation>
    <scope>NUCLEOTIDE SEQUENCE [LARGE SCALE GENOMIC DNA]</scope>
    <source>
        <strain evidence="10 11">BL-389-WT-3D</strain>
    </source>
</reference>
<evidence type="ECO:0000256" key="3">
    <source>
        <dbReference type="ARBA" id="ARBA00012438"/>
    </source>
</evidence>
<evidence type="ECO:0000256" key="5">
    <source>
        <dbReference type="ARBA" id="ARBA00022679"/>
    </source>
</evidence>
<dbReference type="InterPro" id="IPR036890">
    <property type="entry name" value="HATPase_C_sf"/>
</dbReference>
<sequence length="466" mass="51197">MKSTPKLIKHFLLILMLSLFLLLGFNLILLATVGQKFASSGSPWTSAEEVAASLTPSGSGFSLSEAGADTLLKSAAWAVLIDDASGDVVWNSDNLPGEIPRHYSAAAISLLTRGYIQDYPTSTCGYGEDLLVLGFPKKSYWKHMYNTFSYDMIAHSPQIFLTFLLCNLAIIFFIYWGVNIQLLKSLKPILTGIQALPESENDIHLKETGLLSEVSASINRAYELIRSQHYQLQKKENARANWIAGVSHDIRTPLSMVMGYAETLAEDPSLPEDARKKADVICRQSLRMKDLISDLNLSSRLEYNMQPLNLKKIPLIPMVRKAVADFINLDIDNRYPVEWNADDSLAGCCIMADKDLIYRAIANLLLNSRNHNPGGCQICVRVEYADGGASDAGYAISIEDNGTGITSNVLDRLYHASYASLSCGQSHGLGLLIVRQITDAHHGKVELGHSACDGFRARIILPSAPS</sequence>
<evidence type="ECO:0000256" key="1">
    <source>
        <dbReference type="ARBA" id="ARBA00000085"/>
    </source>
</evidence>
<evidence type="ECO:0000256" key="4">
    <source>
        <dbReference type="ARBA" id="ARBA00022553"/>
    </source>
</evidence>
<evidence type="ECO:0000313" key="10">
    <source>
        <dbReference type="EMBL" id="MSS41006.1"/>
    </source>
</evidence>
<evidence type="ECO:0000256" key="6">
    <source>
        <dbReference type="ARBA" id="ARBA00022777"/>
    </source>
</evidence>
<dbReference type="PANTHER" id="PTHR45453:SF1">
    <property type="entry name" value="PHOSPHATE REGULON SENSOR PROTEIN PHOR"/>
    <property type="match status" value="1"/>
</dbReference>
<dbReference type="InterPro" id="IPR003594">
    <property type="entry name" value="HATPase_dom"/>
</dbReference>
<evidence type="ECO:0000259" key="9">
    <source>
        <dbReference type="PROSITE" id="PS50109"/>
    </source>
</evidence>
<comment type="subcellular location">
    <subcellularLocation>
        <location evidence="2">Membrane</location>
    </subcellularLocation>
</comment>
<keyword evidence="8" id="KW-1133">Transmembrane helix</keyword>
<keyword evidence="7" id="KW-0902">Two-component regulatory system</keyword>
<dbReference type="GO" id="GO:0005886">
    <property type="term" value="C:plasma membrane"/>
    <property type="evidence" value="ECO:0007669"/>
    <property type="project" value="TreeGrafter"/>
</dbReference>
<dbReference type="PRINTS" id="PR00344">
    <property type="entry name" value="BCTRLSENSOR"/>
</dbReference>
<keyword evidence="6 10" id="KW-0418">Kinase</keyword>
<dbReference type="PANTHER" id="PTHR45453">
    <property type="entry name" value="PHOSPHATE REGULON SENSOR PROTEIN PHOR"/>
    <property type="match status" value="1"/>
</dbReference>
<evidence type="ECO:0000256" key="8">
    <source>
        <dbReference type="SAM" id="Phobius"/>
    </source>
</evidence>
<organism evidence="10 11">
    <name type="scientific">Clostridium scindens (strain JCM 10418 / VPI 12708)</name>
    <dbReference type="NCBI Taxonomy" id="29347"/>
    <lineage>
        <taxon>Bacteria</taxon>
        <taxon>Bacillati</taxon>
        <taxon>Bacillota</taxon>
        <taxon>Clostridia</taxon>
        <taxon>Lachnospirales</taxon>
        <taxon>Lachnospiraceae</taxon>
    </lineage>
</organism>